<accession>W7J9B7</accession>
<keyword evidence="2" id="KW-0472">Membrane</keyword>
<dbReference type="EMBL" id="AYXG01000075">
    <property type="protein sequence ID" value="EWC62589.1"/>
    <property type="molecule type" value="Genomic_DNA"/>
</dbReference>
<evidence type="ECO:0000313" key="4">
    <source>
        <dbReference type="Proteomes" id="UP000019277"/>
    </source>
</evidence>
<evidence type="ECO:0000256" key="2">
    <source>
        <dbReference type="SAM" id="Phobius"/>
    </source>
</evidence>
<gene>
    <name evidence="3" type="ORF">UO65_2092</name>
</gene>
<dbReference type="eggNOG" id="ENOG5032ZIV">
    <property type="taxonomic scope" value="Bacteria"/>
</dbReference>
<dbReference type="InterPro" id="IPR013434">
    <property type="entry name" value="CHP02611"/>
</dbReference>
<dbReference type="AlphaFoldDB" id="W7J9B7"/>
<dbReference type="STRING" id="909613.UO65_2092"/>
<feature type="region of interest" description="Disordered" evidence="1">
    <location>
        <begin position="1"/>
        <end position="31"/>
    </location>
</feature>
<dbReference type="Proteomes" id="UP000019277">
    <property type="component" value="Unassembled WGS sequence"/>
</dbReference>
<proteinExistence type="predicted"/>
<evidence type="ECO:0000256" key="1">
    <source>
        <dbReference type="SAM" id="MobiDB-lite"/>
    </source>
</evidence>
<feature type="transmembrane region" description="Helical" evidence="2">
    <location>
        <begin position="41"/>
        <end position="62"/>
    </location>
</feature>
<feature type="transmembrane region" description="Helical" evidence="2">
    <location>
        <begin position="68"/>
        <end position="86"/>
    </location>
</feature>
<feature type="transmembrane region" description="Helical" evidence="2">
    <location>
        <begin position="113"/>
        <end position="146"/>
    </location>
</feature>
<organism evidence="3 4">
    <name type="scientific">Actinokineospora spheciospongiae</name>
    <dbReference type="NCBI Taxonomy" id="909613"/>
    <lineage>
        <taxon>Bacteria</taxon>
        <taxon>Bacillati</taxon>
        <taxon>Actinomycetota</taxon>
        <taxon>Actinomycetes</taxon>
        <taxon>Pseudonocardiales</taxon>
        <taxon>Pseudonocardiaceae</taxon>
        <taxon>Actinokineospora</taxon>
    </lineage>
</organism>
<keyword evidence="4" id="KW-1185">Reference proteome</keyword>
<evidence type="ECO:0000313" key="3">
    <source>
        <dbReference type="EMBL" id="EWC62589.1"/>
    </source>
</evidence>
<dbReference type="Pfam" id="PF09656">
    <property type="entry name" value="PGPGW"/>
    <property type="match status" value="1"/>
</dbReference>
<evidence type="ECO:0008006" key="5">
    <source>
        <dbReference type="Google" id="ProtNLM"/>
    </source>
</evidence>
<reference evidence="3 4" key="1">
    <citation type="journal article" date="2014" name="Genome Announc.">
        <title>Draft Genome Sequence of the Antitrypanosomally Active Sponge-Associated Bacterium Actinokineospora sp. Strain EG49.</title>
        <authorList>
            <person name="Harjes J."/>
            <person name="Ryu T."/>
            <person name="Abdelmohsen U.R."/>
            <person name="Moitinho-Silva L."/>
            <person name="Horn H."/>
            <person name="Ravasi T."/>
            <person name="Hentschel U."/>
        </authorList>
    </citation>
    <scope>NUCLEOTIDE SEQUENCE [LARGE SCALE GENOMIC DNA]</scope>
    <source>
        <strain evidence="3 4">EG49</strain>
    </source>
</reference>
<dbReference type="InterPro" id="IPR019099">
    <property type="entry name" value="Uncharacterised_PGPGW_TM"/>
</dbReference>
<keyword evidence="2" id="KW-1133">Transmembrane helix</keyword>
<keyword evidence="2" id="KW-0812">Transmembrane</keyword>
<protein>
    <recommendedName>
        <fullName evidence="5">TIGR02611 family protein</fullName>
    </recommendedName>
</protein>
<dbReference type="NCBIfam" id="TIGR02611">
    <property type="entry name" value="TIGR02611 family protein"/>
    <property type="match status" value="1"/>
</dbReference>
<sequence>MPADGRMWTTSEEGGEPVTDETRRKGPIRPDWADRNPTTRAVWRTGVGVVGTLVLVVGVILIPYPGPGWVVVFGGLAILATEFAWARRILTYARGKYDAWTDWLKRQSLLVRLLVLAATALIVLATLWLLNAFALVGGWFGIHWAWLTSPLFN</sequence>
<dbReference type="PATRIC" id="fig|909613.9.peg.2107"/>
<comment type="caution">
    <text evidence="3">The sequence shown here is derived from an EMBL/GenBank/DDBJ whole genome shotgun (WGS) entry which is preliminary data.</text>
</comment>
<name>W7J9B7_9PSEU</name>